<dbReference type="PROSITE" id="PS51257">
    <property type="entry name" value="PROKAR_LIPOPROTEIN"/>
    <property type="match status" value="1"/>
</dbReference>
<sequence>MRQRSIIAITAVLAAGSLTLTACGSRDEGGNSSNGDKTTVVIGLDAPLTGDLSALGLGMKNSADLAAKTANKEEFVKGVEFKIESLDDQAQPSVGQQNAQKFISNKDVLGVVGPLNSSVSQQMQKPFNDAGLTQISPANTGTELTQGDGWKTGDSVRQFKTFFRTATTDEIQGAFAADYLYNQAKIKKVYLIDDQKTYGAGLAASFKTNFTKFGGQIVGSDHINPDDRDFNAVVAKIKKTGAEALYYGGEYPAAAPLSQQLKDSGQNIPLMGGDGIYSGEFPKLNKKAEGDLATSVGEPVEKLDSAKTFIKNYEAAGYEDAYEAYGGLTYDATWAIIEAVKLAVEGNDGKVPSDGRKAVLDAMAKVKFDGVTGAISFDEFGDTTNHTMTAYKVKSNAWAPEFSGEPKLG</sequence>
<evidence type="ECO:0000256" key="3">
    <source>
        <dbReference type="SAM" id="SignalP"/>
    </source>
</evidence>
<protein>
    <submittedName>
        <fullName evidence="5">Branched-chain amino acid ABC transporter substrate-binding protein</fullName>
    </submittedName>
</protein>
<reference evidence="6" key="1">
    <citation type="journal article" date="2019" name="Int. J. Syst. Evol. Microbiol.">
        <title>The Global Catalogue of Microorganisms (GCM) 10K type strain sequencing project: providing services to taxonomists for standard genome sequencing and annotation.</title>
        <authorList>
            <consortium name="The Broad Institute Genomics Platform"/>
            <consortium name="The Broad Institute Genome Sequencing Center for Infectious Disease"/>
            <person name="Wu L."/>
            <person name="Ma J."/>
        </authorList>
    </citation>
    <scope>NUCLEOTIDE SEQUENCE [LARGE SCALE GENOMIC DNA]</scope>
    <source>
        <strain evidence="6">JCM 16925</strain>
    </source>
</reference>
<dbReference type="Pfam" id="PF13458">
    <property type="entry name" value="Peripla_BP_6"/>
    <property type="match status" value="1"/>
</dbReference>
<dbReference type="InterPro" id="IPR028081">
    <property type="entry name" value="Leu-bd"/>
</dbReference>
<comment type="similarity">
    <text evidence="1">Belongs to the leucine-binding protein family.</text>
</comment>
<feature type="domain" description="Leucine-binding protein" evidence="4">
    <location>
        <begin position="39"/>
        <end position="396"/>
    </location>
</feature>
<feature type="signal peptide" evidence="3">
    <location>
        <begin position="1"/>
        <end position="22"/>
    </location>
</feature>
<accession>A0ABP7UME9</accession>
<dbReference type="Proteomes" id="UP001499984">
    <property type="component" value="Unassembled WGS sequence"/>
</dbReference>
<gene>
    <name evidence="5" type="ORF">GCM10022233_16660</name>
</gene>
<dbReference type="EMBL" id="BAAAZY010000006">
    <property type="protein sequence ID" value="GAA4047380.1"/>
    <property type="molecule type" value="Genomic_DNA"/>
</dbReference>
<dbReference type="CDD" id="cd06342">
    <property type="entry name" value="PBP1_ABC_LIVBP-like"/>
    <property type="match status" value="1"/>
</dbReference>
<proteinExistence type="inferred from homology"/>
<evidence type="ECO:0000256" key="2">
    <source>
        <dbReference type="ARBA" id="ARBA00022729"/>
    </source>
</evidence>
<evidence type="ECO:0000259" key="4">
    <source>
        <dbReference type="Pfam" id="PF13458"/>
    </source>
</evidence>
<keyword evidence="6" id="KW-1185">Reference proteome</keyword>
<dbReference type="RefSeq" id="WP_425587421.1">
    <property type="nucleotide sequence ID" value="NZ_BAAAZY010000006.1"/>
</dbReference>
<evidence type="ECO:0000256" key="1">
    <source>
        <dbReference type="ARBA" id="ARBA00010062"/>
    </source>
</evidence>
<dbReference type="InterPro" id="IPR028082">
    <property type="entry name" value="Peripla_BP_I"/>
</dbReference>
<organism evidence="5 6">
    <name type="scientific">Streptomyces shaanxiensis</name>
    <dbReference type="NCBI Taxonomy" id="653357"/>
    <lineage>
        <taxon>Bacteria</taxon>
        <taxon>Bacillati</taxon>
        <taxon>Actinomycetota</taxon>
        <taxon>Actinomycetes</taxon>
        <taxon>Kitasatosporales</taxon>
        <taxon>Streptomycetaceae</taxon>
        <taxon>Streptomyces</taxon>
    </lineage>
</organism>
<evidence type="ECO:0000313" key="6">
    <source>
        <dbReference type="Proteomes" id="UP001499984"/>
    </source>
</evidence>
<keyword evidence="2 3" id="KW-0732">Signal</keyword>
<dbReference type="Gene3D" id="3.40.50.2300">
    <property type="match status" value="2"/>
</dbReference>
<dbReference type="SUPFAM" id="SSF53822">
    <property type="entry name" value="Periplasmic binding protein-like I"/>
    <property type="match status" value="1"/>
</dbReference>
<evidence type="ECO:0000313" key="5">
    <source>
        <dbReference type="EMBL" id="GAA4047380.1"/>
    </source>
</evidence>
<dbReference type="PANTHER" id="PTHR47151:SF2">
    <property type="entry name" value="AMINO ACID BINDING PROTEIN"/>
    <property type="match status" value="1"/>
</dbReference>
<dbReference type="PANTHER" id="PTHR47151">
    <property type="entry name" value="LEU/ILE/VAL-BINDING ABC TRANSPORTER SUBUNIT"/>
    <property type="match status" value="1"/>
</dbReference>
<feature type="chain" id="PRO_5045394772" evidence="3">
    <location>
        <begin position="23"/>
        <end position="409"/>
    </location>
</feature>
<comment type="caution">
    <text evidence="5">The sequence shown here is derived from an EMBL/GenBank/DDBJ whole genome shotgun (WGS) entry which is preliminary data.</text>
</comment>
<name>A0ABP7UME9_9ACTN</name>